<keyword evidence="2" id="KW-0812">Transmembrane</keyword>
<dbReference type="InterPro" id="IPR050469">
    <property type="entry name" value="Diguanylate_Cyclase"/>
</dbReference>
<feature type="transmembrane region" description="Helical" evidence="2">
    <location>
        <begin position="6"/>
        <end position="25"/>
    </location>
</feature>
<evidence type="ECO:0000313" key="4">
    <source>
        <dbReference type="EMBL" id="PZQ51953.1"/>
    </source>
</evidence>
<dbReference type="InterPro" id="IPR043128">
    <property type="entry name" value="Rev_trsase/Diguanyl_cyclase"/>
</dbReference>
<dbReference type="GO" id="GO:1902201">
    <property type="term" value="P:negative regulation of bacterial-type flagellum-dependent cell motility"/>
    <property type="evidence" value="ECO:0007669"/>
    <property type="project" value="TreeGrafter"/>
</dbReference>
<dbReference type="EC" id="2.7.7.65" evidence="1"/>
<dbReference type="PANTHER" id="PTHR45138:SF24">
    <property type="entry name" value="DIGUANYLATE CYCLASE DGCC-RELATED"/>
    <property type="match status" value="1"/>
</dbReference>
<feature type="transmembrane region" description="Helical" evidence="2">
    <location>
        <begin position="149"/>
        <end position="177"/>
    </location>
</feature>
<dbReference type="SUPFAM" id="SSF55073">
    <property type="entry name" value="Nucleotide cyclase"/>
    <property type="match status" value="1"/>
</dbReference>
<feature type="transmembrane region" description="Helical" evidence="2">
    <location>
        <begin position="93"/>
        <end position="111"/>
    </location>
</feature>
<dbReference type="Gene3D" id="3.30.70.270">
    <property type="match status" value="1"/>
</dbReference>
<dbReference type="GO" id="GO:0052621">
    <property type="term" value="F:diguanylate cyclase activity"/>
    <property type="evidence" value="ECO:0007669"/>
    <property type="project" value="UniProtKB-EC"/>
</dbReference>
<reference evidence="4 5" key="1">
    <citation type="submission" date="2017-08" db="EMBL/GenBank/DDBJ databases">
        <title>Infants hospitalized years apart are colonized by the same room-sourced microbial strains.</title>
        <authorList>
            <person name="Brooks B."/>
            <person name="Olm M.R."/>
            <person name="Firek B.A."/>
            <person name="Baker R."/>
            <person name="Thomas B.C."/>
            <person name="Morowitz M.J."/>
            <person name="Banfield J.F."/>
        </authorList>
    </citation>
    <scope>NUCLEOTIDE SEQUENCE [LARGE SCALE GENOMIC DNA]</scope>
    <source>
        <strain evidence="4">S2_005_002_R2_33</strain>
    </source>
</reference>
<accession>A0A2W5QB25</accession>
<dbReference type="InterPro" id="IPR029787">
    <property type="entry name" value="Nucleotide_cyclase"/>
</dbReference>
<name>A0A2W5QB25_9SPHN</name>
<dbReference type="PANTHER" id="PTHR45138">
    <property type="entry name" value="REGULATORY COMPONENTS OF SENSORY TRANSDUCTION SYSTEM"/>
    <property type="match status" value="1"/>
</dbReference>
<dbReference type="EMBL" id="QFPX01000022">
    <property type="protein sequence ID" value="PZQ51953.1"/>
    <property type="molecule type" value="Genomic_DNA"/>
</dbReference>
<proteinExistence type="predicted"/>
<organism evidence="4 5">
    <name type="scientific">Novosphingobium pentaromativorans</name>
    <dbReference type="NCBI Taxonomy" id="205844"/>
    <lineage>
        <taxon>Bacteria</taxon>
        <taxon>Pseudomonadati</taxon>
        <taxon>Pseudomonadota</taxon>
        <taxon>Alphaproteobacteria</taxon>
        <taxon>Sphingomonadales</taxon>
        <taxon>Sphingomonadaceae</taxon>
        <taxon>Novosphingobium</taxon>
    </lineage>
</organism>
<gene>
    <name evidence="4" type="ORF">DI555_19890</name>
</gene>
<feature type="transmembrane region" description="Helical" evidence="2">
    <location>
        <begin position="37"/>
        <end position="54"/>
    </location>
</feature>
<dbReference type="CDD" id="cd01949">
    <property type="entry name" value="GGDEF"/>
    <property type="match status" value="1"/>
</dbReference>
<dbReference type="GO" id="GO:0005886">
    <property type="term" value="C:plasma membrane"/>
    <property type="evidence" value="ECO:0007669"/>
    <property type="project" value="TreeGrafter"/>
</dbReference>
<evidence type="ECO:0000256" key="2">
    <source>
        <dbReference type="SAM" id="Phobius"/>
    </source>
</evidence>
<dbReference type="GO" id="GO:0043709">
    <property type="term" value="P:cell adhesion involved in single-species biofilm formation"/>
    <property type="evidence" value="ECO:0007669"/>
    <property type="project" value="TreeGrafter"/>
</dbReference>
<evidence type="ECO:0000313" key="5">
    <source>
        <dbReference type="Proteomes" id="UP000249082"/>
    </source>
</evidence>
<dbReference type="Proteomes" id="UP000249082">
    <property type="component" value="Unassembled WGS sequence"/>
</dbReference>
<dbReference type="PROSITE" id="PS50887">
    <property type="entry name" value="GGDEF"/>
    <property type="match status" value="1"/>
</dbReference>
<evidence type="ECO:0000259" key="3">
    <source>
        <dbReference type="PROSITE" id="PS50887"/>
    </source>
</evidence>
<feature type="transmembrane region" description="Helical" evidence="2">
    <location>
        <begin position="183"/>
        <end position="207"/>
    </location>
</feature>
<dbReference type="SMART" id="SM00267">
    <property type="entry name" value="GGDEF"/>
    <property type="match status" value="1"/>
</dbReference>
<protein>
    <recommendedName>
        <fullName evidence="1">diguanylate cyclase</fullName>
        <ecNumber evidence="1">2.7.7.65</ecNumber>
    </recommendedName>
</protein>
<feature type="transmembrane region" description="Helical" evidence="2">
    <location>
        <begin position="60"/>
        <end position="81"/>
    </location>
</feature>
<sequence>MIIEPRTMLFMTNAVAFVASAFLLFEWHLLRERSLAYWSAGFAAIVVGCAITPLREAGFFIAGVWLANGLLVLAHLAFLFGTTAFLSRRISPAWCLVLPAWGLMLAIPDGASRTQILSLMNALLVAVLSLKSAQMLGGLRGHRNPDSTLLAYAFLGHGGFYLFKTLTAFVPGAFISLSNYSGLMISISLFEGIMMEVALALSIVVALRQRRERSIVRLAEHDPLTGLLNRRGFEARARAALAEEAGPDALLLLDIDHFKQINDGYGHPEGDRLLVALGVFLNSTLPRHAVWGRLGGDEFAVLLPKTDTFAALTLAKALCSGFARVGGRGDGGTLSVGCATHAGGAVELEALSAVADRALYDAKRQGRNRASHREVAAESQAWDRALPEAAPRVKTPIDLAKAREALPLR</sequence>
<comment type="caution">
    <text evidence="4">The sequence shown here is derived from an EMBL/GenBank/DDBJ whole genome shotgun (WGS) entry which is preliminary data.</text>
</comment>
<feature type="domain" description="GGDEF" evidence="3">
    <location>
        <begin position="246"/>
        <end position="375"/>
    </location>
</feature>
<keyword evidence="2" id="KW-0472">Membrane</keyword>
<evidence type="ECO:0000256" key="1">
    <source>
        <dbReference type="ARBA" id="ARBA00012528"/>
    </source>
</evidence>
<dbReference type="InterPro" id="IPR000160">
    <property type="entry name" value="GGDEF_dom"/>
</dbReference>
<dbReference type="Pfam" id="PF00990">
    <property type="entry name" value="GGDEF"/>
    <property type="match status" value="1"/>
</dbReference>
<dbReference type="AlphaFoldDB" id="A0A2W5QB25"/>
<dbReference type="NCBIfam" id="TIGR00254">
    <property type="entry name" value="GGDEF"/>
    <property type="match status" value="1"/>
</dbReference>
<keyword evidence="2" id="KW-1133">Transmembrane helix</keyword>